<dbReference type="AlphaFoldDB" id="A0A502GJA8"/>
<proteinExistence type="predicted"/>
<feature type="region of interest" description="Disordered" evidence="1">
    <location>
        <begin position="300"/>
        <end position="337"/>
    </location>
</feature>
<sequence length="485" mass="49907">MIPRAAPAHLPRLAEGSPLVIVSEGVADPSPIASPALDVWIASVRAGGMLLHPLGTRAPDPAEAAPLAQPPAGALALVAPDARVLAPLARWWEGPSLRPPPYPVVAATGAEALGGLLAAAAEALSTAWLREAEPPRQRPAEEDAGPAALPPEEACVVGADGAIDWAAARAMEGGIDLVALGDEAPRPLLRARPRGRAILLLPGVEAGGRDRLRVSLAHGSGRGASVAAWLRPEGEAPADPADLLREAPGAAWTGWRPLEEGAALSLPVPALLGRGTLAIGLRAGEEEAVVEVEGAALSAGAEAGDPAPAEAEKWAPPSAPSDPREVAAPEPPAVAPNADDAVAATQEGVRLKGYEAEGPHRHLDLETRSLAAGAEQWPLVRVNIAPGEGGPRLEFRLGAEWPPVFQEWLGRQSDRFGPLLRVAEGEVADFLDLVSHPRDAALVRALLAVLPAVVEEGCRQAGIDPDAAPEWVEGARALRAAARPA</sequence>
<keyword evidence="3" id="KW-1185">Reference proteome</keyword>
<comment type="caution">
    <text evidence="2">The sequence shown here is derived from an EMBL/GenBank/DDBJ whole genome shotgun (WGS) entry which is preliminary data.</text>
</comment>
<feature type="compositionally biased region" description="Low complexity" evidence="1">
    <location>
        <begin position="300"/>
        <end position="309"/>
    </location>
</feature>
<dbReference type="OrthoDB" id="7262310at2"/>
<name>A0A502GJA8_9PROT</name>
<dbReference type="EMBL" id="RCZP01000001">
    <property type="protein sequence ID" value="TPG61046.1"/>
    <property type="molecule type" value="Genomic_DNA"/>
</dbReference>
<accession>A0A502GJA8</accession>
<gene>
    <name evidence="2" type="ORF">EAH89_00300</name>
</gene>
<evidence type="ECO:0000313" key="3">
    <source>
        <dbReference type="Proteomes" id="UP000317078"/>
    </source>
</evidence>
<dbReference type="RefSeq" id="WP_140880756.1">
    <property type="nucleotide sequence ID" value="NZ_RCZP01000001.1"/>
</dbReference>
<evidence type="ECO:0000313" key="2">
    <source>
        <dbReference type="EMBL" id="TPG61046.1"/>
    </source>
</evidence>
<reference evidence="2 3" key="1">
    <citation type="journal article" date="2019" name="Environ. Microbiol.">
        <title>Species interactions and distinct microbial communities in high Arctic permafrost affected cryosols are associated with the CH4 and CO2 gas fluxes.</title>
        <authorList>
            <person name="Altshuler I."/>
            <person name="Hamel J."/>
            <person name="Turney S."/>
            <person name="Magnuson E."/>
            <person name="Levesque R."/>
            <person name="Greer C."/>
            <person name="Whyte L.G."/>
        </authorList>
    </citation>
    <scope>NUCLEOTIDE SEQUENCE [LARGE SCALE GENOMIC DNA]</scope>
    <source>
        <strain evidence="2 3">S9.3B</strain>
    </source>
</reference>
<organism evidence="2 3">
    <name type="scientific">Muricoccus nepalensis</name>
    <dbReference type="NCBI Taxonomy" id="1854500"/>
    <lineage>
        <taxon>Bacteria</taxon>
        <taxon>Pseudomonadati</taxon>
        <taxon>Pseudomonadota</taxon>
        <taxon>Alphaproteobacteria</taxon>
        <taxon>Acetobacterales</taxon>
        <taxon>Roseomonadaceae</taxon>
        <taxon>Muricoccus</taxon>
    </lineage>
</organism>
<dbReference type="Proteomes" id="UP000317078">
    <property type="component" value="Unassembled WGS sequence"/>
</dbReference>
<protein>
    <submittedName>
        <fullName evidence="2">Uncharacterized protein</fullName>
    </submittedName>
</protein>
<evidence type="ECO:0000256" key="1">
    <source>
        <dbReference type="SAM" id="MobiDB-lite"/>
    </source>
</evidence>